<reference evidence="9 11" key="2">
    <citation type="journal article" date="2013" name="Nature">
        <title>Insights into bilaterian evolution from three spiralian genomes.</title>
        <authorList>
            <person name="Simakov O."/>
            <person name="Marletaz F."/>
            <person name="Cho S.J."/>
            <person name="Edsinger-Gonzales E."/>
            <person name="Havlak P."/>
            <person name="Hellsten U."/>
            <person name="Kuo D.H."/>
            <person name="Larsson T."/>
            <person name="Lv J."/>
            <person name="Arendt D."/>
            <person name="Savage R."/>
            <person name="Osoegawa K."/>
            <person name="de Jong P."/>
            <person name="Grimwood J."/>
            <person name="Chapman J.A."/>
            <person name="Shapiro H."/>
            <person name="Aerts A."/>
            <person name="Otillar R.P."/>
            <person name="Terry A.Y."/>
            <person name="Boore J.L."/>
            <person name="Grigoriev I.V."/>
            <person name="Lindberg D.R."/>
            <person name="Seaver E.C."/>
            <person name="Weisblat D.A."/>
            <person name="Putnam N.H."/>
            <person name="Rokhsar D.S."/>
        </authorList>
    </citation>
    <scope>NUCLEOTIDE SEQUENCE</scope>
</reference>
<proteinExistence type="inferred from homology"/>
<keyword evidence="5 7" id="KW-0472">Membrane</keyword>
<dbReference type="EMBL" id="AMQM01003521">
    <property type="status" value="NOT_ANNOTATED_CDS"/>
    <property type="molecule type" value="Genomic_DNA"/>
</dbReference>
<accession>T1G2D5</accession>
<reference evidence="11" key="1">
    <citation type="submission" date="2012-12" db="EMBL/GenBank/DDBJ databases">
        <authorList>
            <person name="Hellsten U."/>
            <person name="Grimwood J."/>
            <person name="Chapman J.A."/>
            <person name="Shapiro H."/>
            <person name="Aerts A."/>
            <person name="Otillar R.P."/>
            <person name="Terry A.Y."/>
            <person name="Boore J.L."/>
            <person name="Simakov O."/>
            <person name="Marletaz F."/>
            <person name="Cho S.-J."/>
            <person name="Edsinger-Gonzales E."/>
            <person name="Havlak P."/>
            <person name="Kuo D.-H."/>
            <person name="Larsson T."/>
            <person name="Lv J."/>
            <person name="Arendt D."/>
            <person name="Savage R."/>
            <person name="Osoegawa K."/>
            <person name="de Jong P."/>
            <person name="Lindberg D.R."/>
            <person name="Seaver E.C."/>
            <person name="Weisblat D.A."/>
            <person name="Putnam N.H."/>
            <person name="Grigoriev I.V."/>
            <person name="Rokhsar D.S."/>
        </authorList>
    </citation>
    <scope>NUCLEOTIDE SEQUENCE</scope>
</reference>
<dbReference type="Pfam" id="PF01529">
    <property type="entry name" value="DHHC"/>
    <property type="match status" value="1"/>
</dbReference>
<comment type="subcellular location">
    <subcellularLocation>
        <location evidence="1">Membrane</location>
        <topology evidence="1">Multi-pass membrane protein</topology>
    </subcellularLocation>
</comment>
<dbReference type="PROSITE" id="PS50216">
    <property type="entry name" value="DHHC"/>
    <property type="match status" value="1"/>
</dbReference>
<dbReference type="GO" id="GO:0016020">
    <property type="term" value="C:membrane"/>
    <property type="evidence" value="ECO:0007669"/>
    <property type="project" value="UniProtKB-SubCell"/>
</dbReference>
<feature type="transmembrane region" description="Helical" evidence="7">
    <location>
        <begin position="126"/>
        <end position="147"/>
    </location>
</feature>
<evidence type="ECO:0000256" key="6">
    <source>
        <dbReference type="ARBA" id="ARBA00023315"/>
    </source>
</evidence>
<protein>
    <recommendedName>
        <fullName evidence="7">Palmitoyltransferase</fullName>
        <ecNumber evidence="7">2.3.1.225</ecNumber>
    </recommendedName>
</protein>
<evidence type="ECO:0000256" key="3">
    <source>
        <dbReference type="ARBA" id="ARBA00022692"/>
    </source>
</evidence>
<dbReference type="Proteomes" id="UP000015101">
    <property type="component" value="Unassembled WGS sequence"/>
</dbReference>
<evidence type="ECO:0000256" key="2">
    <source>
        <dbReference type="ARBA" id="ARBA00022679"/>
    </source>
</evidence>
<organism evidence="10 11">
    <name type="scientific">Helobdella robusta</name>
    <name type="common">Californian leech</name>
    <dbReference type="NCBI Taxonomy" id="6412"/>
    <lineage>
        <taxon>Eukaryota</taxon>
        <taxon>Metazoa</taxon>
        <taxon>Spiralia</taxon>
        <taxon>Lophotrochozoa</taxon>
        <taxon>Annelida</taxon>
        <taxon>Clitellata</taxon>
        <taxon>Hirudinea</taxon>
        <taxon>Rhynchobdellida</taxon>
        <taxon>Glossiphoniidae</taxon>
        <taxon>Helobdella</taxon>
    </lineage>
</organism>
<dbReference type="InParanoid" id="T1G2D5"/>
<dbReference type="EC" id="2.3.1.225" evidence="7"/>
<comment type="domain">
    <text evidence="7">The DHHC domain is required for palmitoyltransferase activity.</text>
</comment>
<evidence type="ECO:0000313" key="11">
    <source>
        <dbReference type="Proteomes" id="UP000015101"/>
    </source>
</evidence>
<evidence type="ECO:0000256" key="1">
    <source>
        <dbReference type="ARBA" id="ARBA00004141"/>
    </source>
</evidence>
<dbReference type="GO" id="GO:0006612">
    <property type="term" value="P:protein targeting to membrane"/>
    <property type="evidence" value="ECO:0000318"/>
    <property type="project" value="GO_Central"/>
</dbReference>
<reference evidence="10" key="3">
    <citation type="submission" date="2015-06" db="UniProtKB">
        <authorList>
            <consortium name="EnsemblMetazoa"/>
        </authorList>
    </citation>
    <scope>IDENTIFICATION</scope>
</reference>
<keyword evidence="4 7" id="KW-1133">Transmembrane helix</keyword>
<dbReference type="InterPro" id="IPR039859">
    <property type="entry name" value="PFA4/ZDH16/20/ERF2-like"/>
</dbReference>
<keyword evidence="11" id="KW-1185">Reference proteome</keyword>
<dbReference type="RefSeq" id="XP_009014390.1">
    <property type="nucleotide sequence ID" value="XM_009016142.1"/>
</dbReference>
<dbReference type="STRING" id="6412.T1G2D5"/>
<dbReference type="EnsemblMetazoa" id="HelroT75983">
    <property type="protein sequence ID" value="HelroP75983"/>
    <property type="gene ID" value="HelroG75983"/>
</dbReference>
<name>T1G2D5_HELRO</name>
<dbReference type="KEGG" id="hro:HELRODRAFT_75983"/>
<evidence type="ECO:0000313" key="9">
    <source>
        <dbReference type="EMBL" id="ESO07779.1"/>
    </source>
</evidence>
<dbReference type="GeneID" id="20215233"/>
<evidence type="ECO:0000259" key="8">
    <source>
        <dbReference type="Pfam" id="PF01529"/>
    </source>
</evidence>
<sequence>MPCDATSNKNGNKVVVYHYWSWRPCHYCGIVRPPRSHHCKLCRCCVLKRDHHCFFATNCIGLNNQRHFVVFLFWTCCAITFCLIHSALYLFTRCVSNENCVDVNSYVVLPMTVVKMIRGKCTLMDLGLVVVLYSLVWFSFVCGTFFIEQLKLILSNLTPFEKERGIGIITSENKTNEVNSSQFHYAINRAIKYINQWNKSFFWVFGKHWMLNFFLPLHFIYPCPEDGMSWKSVDFCIGSSRA</sequence>
<dbReference type="HOGENOM" id="CLU_027721_5_2_1"/>
<keyword evidence="3 7" id="KW-0812">Transmembrane</keyword>
<dbReference type="AlphaFoldDB" id="T1G2D5"/>
<comment type="catalytic activity">
    <reaction evidence="7">
        <text>L-cysteinyl-[protein] + hexadecanoyl-CoA = S-hexadecanoyl-L-cysteinyl-[protein] + CoA</text>
        <dbReference type="Rhea" id="RHEA:36683"/>
        <dbReference type="Rhea" id="RHEA-COMP:10131"/>
        <dbReference type="Rhea" id="RHEA-COMP:11032"/>
        <dbReference type="ChEBI" id="CHEBI:29950"/>
        <dbReference type="ChEBI" id="CHEBI:57287"/>
        <dbReference type="ChEBI" id="CHEBI:57379"/>
        <dbReference type="ChEBI" id="CHEBI:74151"/>
        <dbReference type="EC" id="2.3.1.225"/>
    </reaction>
</comment>
<keyword evidence="2 7" id="KW-0808">Transferase</keyword>
<dbReference type="eggNOG" id="KOG1311">
    <property type="taxonomic scope" value="Eukaryota"/>
</dbReference>
<dbReference type="OrthoDB" id="302728at2759"/>
<dbReference type="CTD" id="20215233"/>
<dbReference type="PANTHER" id="PTHR12246">
    <property type="entry name" value="PALMITOYLTRANSFERASE ZDHHC16"/>
    <property type="match status" value="1"/>
</dbReference>
<dbReference type="GO" id="GO:0019706">
    <property type="term" value="F:protein-cysteine S-palmitoyltransferase activity"/>
    <property type="evidence" value="ECO:0000318"/>
    <property type="project" value="GO_Central"/>
</dbReference>
<evidence type="ECO:0000256" key="7">
    <source>
        <dbReference type="RuleBase" id="RU079119"/>
    </source>
</evidence>
<dbReference type="GO" id="GO:0005783">
    <property type="term" value="C:endoplasmic reticulum"/>
    <property type="evidence" value="ECO:0000318"/>
    <property type="project" value="GO_Central"/>
</dbReference>
<dbReference type="OMA" id="LWNRIWE"/>
<evidence type="ECO:0000256" key="5">
    <source>
        <dbReference type="ARBA" id="ARBA00023136"/>
    </source>
</evidence>
<evidence type="ECO:0000256" key="4">
    <source>
        <dbReference type="ARBA" id="ARBA00022989"/>
    </source>
</evidence>
<gene>
    <name evidence="10" type="primary">20215233</name>
    <name evidence="9" type="ORF">HELRODRAFT_75983</name>
</gene>
<dbReference type="InterPro" id="IPR001594">
    <property type="entry name" value="Palmitoyltrfase_DHHC"/>
</dbReference>
<dbReference type="GO" id="GO:0005794">
    <property type="term" value="C:Golgi apparatus"/>
    <property type="evidence" value="ECO:0000318"/>
    <property type="project" value="GO_Central"/>
</dbReference>
<feature type="transmembrane region" description="Helical" evidence="7">
    <location>
        <begin position="68"/>
        <end position="91"/>
    </location>
</feature>
<dbReference type="EMBL" id="KB096183">
    <property type="protein sequence ID" value="ESO07779.1"/>
    <property type="molecule type" value="Genomic_DNA"/>
</dbReference>
<keyword evidence="6 7" id="KW-0012">Acyltransferase</keyword>
<comment type="similarity">
    <text evidence="7">Belongs to the DHHC palmitoyltransferase family.</text>
</comment>
<evidence type="ECO:0000313" key="10">
    <source>
        <dbReference type="EnsemblMetazoa" id="HelroP75983"/>
    </source>
</evidence>
<feature type="domain" description="Palmitoyltransferase DHHC" evidence="8">
    <location>
        <begin position="23"/>
        <end position="162"/>
    </location>
</feature>